<evidence type="ECO:0000313" key="2">
    <source>
        <dbReference type="EMBL" id="SEB12538.1"/>
    </source>
</evidence>
<dbReference type="OrthoDB" id="9801228at2"/>
<proteinExistence type="predicted"/>
<dbReference type="AlphaFoldDB" id="A0A1H4GUJ0"/>
<name>A0A1H4GUJ0_9GAMM</name>
<feature type="domain" description="Core" evidence="1">
    <location>
        <begin position="2"/>
        <end position="103"/>
    </location>
</feature>
<dbReference type="PROSITE" id="PS01152">
    <property type="entry name" value="HESB"/>
    <property type="match status" value="1"/>
</dbReference>
<dbReference type="InterPro" id="IPR035903">
    <property type="entry name" value="HesB-like_dom_sf"/>
</dbReference>
<dbReference type="NCBIfam" id="TIGR00049">
    <property type="entry name" value="iron-sulfur cluster assembly accessory protein"/>
    <property type="match status" value="1"/>
</dbReference>
<dbReference type="GO" id="GO:0030674">
    <property type="term" value="F:protein-macromolecule adaptor activity"/>
    <property type="evidence" value="ECO:0007669"/>
    <property type="project" value="TreeGrafter"/>
</dbReference>
<dbReference type="InterPro" id="IPR017870">
    <property type="entry name" value="FeS_cluster_insertion_CS"/>
</dbReference>
<dbReference type="EMBL" id="FNQP01000040">
    <property type="protein sequence ID" value="SEB12538.1"/>
    <property type="molecule type" value="Genomic_DNA"/>
</dbReference>
<dbReference type="InterPro" id="IPR016092">
    <property type="entry name" value="ATAP"/>
</dbReference>
<keyword evidence="3" id="KW-1185">Reference proteome</keyword>
<dbReference type="PANTHER" id="PTHR47265">
    <property type="entry name" value="IRON-SULFUR ASSEMBLY PROTEIN ISCA, CHLOROPLASTIC"/>
    <property type="match status" value="1"/>
</dbReference>
<dbReference type="GO" id="GO:0016226">
    <property type="term" value="P:iron-sulfur cluster assembly"/>
    <property type="evidence" value="ECO:0007669"/>
    <property type="project" value="InterPro"/>
</dbReference>
<dbReference type="RefSeq" id="WP_093070997.1">
    <property type="nucleotide sequence ID" value="NZ_FNQP01000040.1"/>
</dbReference>
<evidence type="ECO:0000313" key="3">
    <source>
        <dbReference type="Proteomes" id="UP000199397"/>
    </source>
</evidence>
<dbReference type="Pfam" id="PF01521">
    <property type="entry name" value="Fe-S_biosyn"/>
    <property type="match status" value="1"/>
</dbReference>
<organism evidence="2 3">
    <name type="scientific">Thiothrix caldifontis</name>
    <dbReference type="NCBI Taxonomy" id="525918"/>
    <lineage>
        <taxon>Bacteria</taxon>
        <taxon>Pseudomonadati</taxon>
        <taxon>Pseudomonadota</taxon>
        <taxon>Gammaproteobacteria</taxon>
        <taxon>Thiotrichales</taxon>
        <taxon>Thiotrichaceae</taxon>
        <taxon>Thiothrix</taxon>
    </lineage>
</organism>
<accession>A0A1H4GUJ0</accession>
<sequence>MIILTDNAQKALGRFIEGADKSIAGLRIGVSGGGCSGLQYSMSLVEAKADGDLEVPFPALTVFVDPESAPKLEGLTVDFIDGIDGSGFKFENPNATNSCGCGKSFAA</sequence>
<dbReference type="InterPro" id="IPR031108">
    <property type="entry name" value="IscA_plant_cyanobact"/>
</dbReference>
<protein>
    <submittedName>
        <fullName evidence="2">Iron-sulfur cluster assembly accessory protein</fullName>
    </submittedName>
</protein>
<reference evidence="2 3" key="1">
    <citation type="submission" date="2016-10" db="EMBL/GenBank/DDBJ databases">
        <authorList>
            <person name="de Groot N.N."/>
        </authorList>
    </citation>
    <scope>NUCLEOTIDE SEQUENCE [LARGE SCALE GENOMIC DNA]</scope>
    <source>
        <strain evidence="2 3">DSM 21228</strain>
    </source>
</reference>
<dbReference type="GO" id="GO:0051537">
    <property type="term" value="F:2 iron, 2 sulfur cluster binding"/>
    <property type="evidence" value="ECO:0007669"/>
    <property type="project" value="UniProtKB-ARBA"/>
</dbReference>
<dbReference type="STRING" id="525918.SAMN05660964_03678"/>
<dbReference type="InterPro" id="IPR000361">
    <property type="entry name" value="ATAP_core_dom"/>
</dbReference>
<dbReference type="PANTHER" id="PTHR47265:SF1">
    <property type="entry name" value="IRON-SULFUR ASSEMBLY PROTEIN ISCA, CHLOROPLASTIC"/>
    <property type="match status" value="1"/>
</dbReference>
<gene>
    <name evidence="2" type="ORF">SAMN05660964_03678</name>
</gene>
<dbReference type="SUPFAM" id="SSF89360">
    <property type="entry name" value="HesB-like domain"/>
    <property type="match status" value="1"/>
</dbReference>
<dbReference type="Gene3D" id="2.60.300.12">
    <property type="entry name" value="HesB-like domain"/>
    <property type="match status" value="1"/>
</dbReference>
<evidence type="ECO:0000259" key="1">
    <source>
        <dbReference type="Pfam" id="PF01521"/>
    </source>
</evidence>
<dbReference type="Proteomes" id="UP000199397">
    <property type="component" value="Unassembled WGS sequence"/>
</dbReference>